<evidence type="ECO:0000313" key="2">
    <source>
        <dbReference type="Proteomes" id="UP000828941"/>
    </source>
</evidence>
<dbReference type="Proteomes" id="UP000828941">
    <property type="component" value="Chromosome 4"/>
</dbReference>
<dbReference type="EMBL" id="CM039429">
    <property type="protein sequence ID" value="KAI4346492.1"/>
    <property type="molecule type" value="Genomic_DNA"/>
</dbReference>
<protein>
    <submittedName>
        <fullName evidence="1">Uncharacterized protein</fullName>
    </submittedName>
</protein>
<comment type="caution">
    <text evidence="1">The sequence shown here is derived from an EMBL/GenBank/DDBJ whole genome shotgun (WGS) entry which is preliminary data.</text>
</comment>
<gene>
    <name evidence="1" type="ORF">L6164_007383</name>
</gene>
<keyword evidence="2" id="KW-1185">Reference proteome</keyword>
<sequence length="79" mass="8862">MRCPGAELGRKKKRNFCIANYDPHVDCRQWTLEKGVPLALRPCSSHRTRQRWQAAGNVCSLPPPQVYLLLGSLALAETS</sequence>
<name>A0ACB9PDF3_BAUVA</name>
<proteinExistence type="predicted"/>
<accession>A0ACB9PDF3</accession>
<evidence type="ECO:0000313" key="1">
    <source>
        <dbReference type="EMBL" id="KAI4346492.1"/>
    </source>
</evidence>
<organism evidence="1 2">
    <name type="scientific">Bauhinia variegata</name>
    <name type="common">Purple orchid tree</name>
    <name type="synonym">Phanera variegata</name>
    <dbReference type="NCBI Taxonomy" id="167791"/>
    <lineage>
        <taxon>Eukaryota</taxon>
        <taxon>Viridiplantae</taxon>
        <taxon>Streptophyta</taxon>
        <taxon>Embryophyta</taxon>
        <taxon>Tracheophyta</taxon>
        <taxon>Spermatophyta</taxon>
        <taxon>Magnoliopsida</taxon>
        <taxon>eudicotyledons</taxon>
        <taxon>Gunneridae</taxon>
        <taxon>Pentapetalae</taxon>
        <taxon>rosids</taxon>
        <taxon>fabids</taxon>
        <taxon>Fabales</taxon>
        <taxon>Fabaceae</taxon>
        <taxon>Cercidoideae</taxon>
        <taxon>Cercideae</taxon>
        <taxon>Bauhiniinae</taxon>
        <taxon>Bauhinia</taxon>
    </lineage>
</organism>
<reference evidence="1 2" key="1">
    <citation type="journal article" date="2022" name="DNA Res.">
        <title>Chromosomal-level genome assembly of the orchid tree Bauhinia variegata (Leguminosae; Cercidoideae) supports the allotetraploid origin hypothesis of Bauhinia.</title>
        <authorList>
            <person name="Zhong Y."/>
            <person name="Chen Y."/>
            <person name="Zheng D."/>
            <person name="Pang J."/>
            <person name="Liu Y."/>
            <person name="Luo S."/>
            <person name="Meng S."/>
            <person name="Qian L."/>
            <person name="Wei D."/>
            <person name="Dai S."/>
            <person name="Zhou R."/>
        </authorList>
    </citation>
    <scope>NUCLEOTIDE SEQUENCE [LARGE SCALE GENOMIC DNA]</scope>
    <source>
        <strain evidence="1">BV-YZ2020</strain>
    </source>
</reference>